<evidence type="ECO:0000259" key="1">
    <source>
        <dbReference type="SMART" id="SM00245"/>
    </source>
</evidence>
<organism evidence="2 3">
    <name type="scientific">Winogradskyella haliclonae</name>
    <dbReference type="NCBI Taxonomy" id="2048558"/>
    <lineage>
        <taxon>Bacteria</taxon>
        <taxon>Pseudomonadati</taxon>
        <taxon>Bacteroidota</taxon>
        <taxon>Flavobacteriia</taxon>
        <taxon>Flavobacteriales</taxon>
        <taxon>Flavobacteriaceae</taxon>
        <taxon>Winogradskyella</taxon>
    </lineage>
</organism>
<dbReference type="InterPro" id="IPR029045">
    <property type="entry name" value="ClpP/crotonase-like_dom_sf"/>
</dbReference>
<proteinExistence type="predicted"/>
<comment type="caution">
    <text evidence="2">The sequence shown here is derived from an EMBL/GenBank/DDBJ whole genome shotgun (WGS) entry which is preliminary data.</text>
</comment>
<dbReference type="Gene3D" id="2.30.42.10">
    <property type="match status" value="1"/>
</dbReference>
<evidence type="ECO:0000313" key="2">
    <source>
        <dbReference type="EMBL" id="GGI57609.1"/>
    </source>
</evidence>
<dbReference type="RefSeq" id="WP_188374519.1">
    <property type="nucleotide sequence ID" value="NZ_BMDQ01000002.1"/>
</dbReference>
<dbReference type="InterPro" id="IPR005151">
    <property type="entry name" value="Tail-specific_protease"/>
</dbReference>
<keyword evidence="3" id="KW-1185">Reference proteome</keyword>
<protein>
    <recommendedName>
        <fullName evidence="1">Tail specific protease domain-containing protein</fullName>
    </recommendedName>
</protein>
<dbReference type="EMBL" id="BMDQ01000002">
    <property type="protein sequence ID" value="GGI57609.1"/>
    <property type="molecule type" value="Genomic_DNA"/>
</dbReference>
<dbReference type="InterPro" id="IPR048818">
    <property type="entry name" value="BACUNI_00178-like_N"/>
</dbReference>
<dbReference type="InterPro" id="IPR036034">
    <property type="entry name" value="PDZ_sf"/>
</dbReference>
<feature type="domain" description="Tail specific protease" evidence="1">
    <location>
        <begin position="176"/>
        <end position="378"/>
    </location>
</feature>
<dbReference type="SMART" id="SM00245">
    <property type="entry name" value="TSPc"/>
    <property type="match status" value="1"/>
</dbReference>
<dbReference type="Proteomes" id="UP000624701">
    <property type="component" value="Unassembled WGS sequence"/>
</dbReference>
<dbReference type="PANTHER" id="PTHR32060:SF30">
    <property type="entry name" value="CARBOXY-TERMINAL PROCESSING PROTEASE CTPA"/>
    <property type="match status" value="1"/>
</dbReference>
<dbReference type="Gene3D" id="3.90.226.10">
    <property type="entry name" value="2-enoyl-CoA Hydratase, Chain A, domain 1"/>
    <property type="match status" value="1"/>
</dbReference>
<dbReference type="Pfam" id="PF03572">
    <property type="entry name" value="Peptidase_S41"/>
    <property type="match status" value="1"/>
</dbReference>
<dbReference type="InterPro" id="IPR028204">
    <property type="entry name" value="Tricorn_C1"/>
</dbReference>
<evidence type="ECO:0000313" key="3">
    <source>
        <dbReference type="Proteomes" id="UP000624701"/>
    </source>
</evidence>
<dbReference type="Pfam" id="PF14684">
    <property type="entry name" value="Tricorn_C1"/>
    <property type="match status" value="1"/>
</dbReference>
<dbReference type="PANTHER" id="PTHR32060">
    <property type="entry name" value="TAIL-SPECIFIC PROTEASE"/>
    <property type="match status" value="1"/>
</dbReference>
<dbReference type="Gene3D" id="3.30.750.44">
    <property type="match status" value="1"/>
</dbReference>
<accession>A0ABQ2BZR3</accession>
<dbReference type="Pfam" id="PF21558">
    <property type="entry name" value="Pept_S41_N_bact"/>
    <property type="match status" value="1"/>
</dbReference>
<name>A0ABQ2BZR3_9FLAO</name>
<gene>
    <name evidence="2" type="ORF">GCM10011444_19180</name>
</gene>
<dbReference type="SUPFAM" id="SSF52096">
    <property type="entry name" value="ClpP/crotonase"/>
    <property type="match status" value="1"/>
</dbReference>
<reference evidence="3" key="1">
    <citation type="journal article" date="2019" name="Int. J. Syst. Evol. Microbiol.">
        <title>The Global Catalogue of Microorganisms (GCM) 10K type strain sequencing project: providing services to taxonomists for standard genome sequencing and annotation.</title>
        <authorList>
            <consortium name="The Broad Institute Genomics Platform"/>
            <consortium name="The Broad Institute Genome Sequencing Center for Infectious Disease"/>
            <person name="Wu L."/>
            <person name="Ma J."/>
        </authorList>
    </citation>
    <scope>NUCLEOTIDE SEQUENCE [LARGE SCALE GENOMIC DNA]</scope>
    <source>
        <strain evidence="3">CCM 8681</strain>
    </source>
</reference>
<sequence>MRLSILISILLITNIIYGQLSFVDDINIPVENYNQNFKQINAIVAKNYSHLKNKNIDIDSLYSFYQNKISEIANKEDYFKCLLTYFSKLKNSHTTIHLRDYGIKASVKMIENRLFLHKVDDADFVKLGVKKNDEILQIDNRPIIEWLNIQRKFVSASTLDGELNNTLWKVFNSEFKISRTYTIKTTNGLKTIAKKLNIPTEYSYSFPNNITKSNGRKLNETTGYITINSMTGNVVKEFEASFNSLMHLPNLIIDLRENTGGNSIFSEQIARYLISYPTRACVSRKKIKPKKNRYKGKLYVLIGVKTASAGESFAIDLLESGNVKLIGSPTAGDTGNNPKNFTTDYGISFRIPIRKPPQISFNGFPMEGTGLPPHFEINQTVEDFKSDTDTVLEYTLNYIAKIKG</sequence>